<keyword evidence="2" id="KW-1185">Reference proteome</keyword>
<evidence type="ECO:0000313" key="1">
    <source>
        <dbReference type="EMBL" id="KZE75499.1"/>
    </source>
</evidence>
<dbReference type="RefSeq" id="WP_038985907.1">
    <property type="nucleotide sequence ID" value="NZ_JWJO01000018.1"/>
</dbReference>
<dbReference type="EMBL" id="LQNU01000083">
    <property type="protein sequence ID" value="KZE75499.1"/>
    <property type="molecule type" value="Genomic_DNA"/>
</dbReference>
<accession>A0A165QLD1</accession>
<dbReference type="AlphaFoldDB" id="A0A165QLD1"/>
<gene>
    <name evidence="1" type="ORF">AV926_01825</name>
</gene>
<comment type="caution">
    <text evidence="1">The sequence shown here is derived from an EMBL/GenBank/DDBJ whole genome shotgun (WGS) entry which is preliminary data.</text>
</comment>
<sequence length="552" mass="63917">MKLRELFSIEDKDRDLSIDAVRKIFSLSIVQSLYYNRWLILRDDETISDFVEAYDISENETEDTDKFAVYFQEDEFNTRLVISKDYINAEGEKDAEMYHYFIRRLGLEVSSVLIFYQEHNAYSDQLSLLTPKDEEHIELANSWFTSICDLLYSANHFFEFDDKIANMVEHAQMFSLDVINQEPDIETIFYNGIIYKVVSIRKGLEILKGLKGVNNKEEELYTLDNLMYDLSDENSFFLVVESDAEVDELEILNFIEDYEIDIQGYIFMGDLKVTDSLFCQELDFSPVLVVMGDLVIKNAYFCGNVHYIGGSVYGEVVYAKYNHGELHVKGTLDVRCLVSVDMPCYINKICITCIISDNSVYGLDQVTGEDGLPFFMLNVYPSTHRTRDVFIDEIAEEFAWGENFPNDDDIIDAMRLGKTLIKDSVFSVYSEFSDTVVERFNKLFIELIDSNGLTTQRIDGGYVSEYFFNVYMYEGQKYRELGRKDKTSNYQCRILHNIDTGEYIAVVDFFKPDGKSLYSAFRSKLTDTFTSTHAAMYAFNQAESAFLKKLGM</sequence>
<evidence type="ECO:0000313" key="2">
    <source>
        <dbReference type="Proteomes" id="UP000076630"/>
    </source>
</evidence>
<dbReference type="Proteomes" id="UP000076630">
    <property type="component" value="Unassembled WGS sequence"/>
</dbReference>
<reference evidence="1 2" key="1">
    <citation type="submission" date="2016-01" db="EMBL/GenBank/DDBJ databases">
        <title>Whole genome sequencing of Myroides marinus L41.</title>
        <authorList>
            <person name="Hong K.W."/>
        </authorList>
    </citation>
    <scope>NUCLEOTIDE SEQUENCE [LARGE SCALE GENOMIC DNA]</scope>
    <source>
        <strain evidence="1 2">L41</strain>
    </source>
</reference>
<proteinExistence type="predicted"/>
<protein>
    <submittedName>
        <fullName evidence="1">Uncharacterized protein</fullName>
    </submittedName>
</protein>
<organism evidence="1 2">
    <name type="scientific">Myroides marinus</name>
    <dbReference type="NCBI Taxonomy" id="703342"/>
    <lineage>
        <taxon>Bacteria</taxon>
        <taxon>Pseudomonadati</taxon>
        <taxon>Bacteroidota</taxon>
        <taxon>Flavobacteriia</taxon>
        <taxon>Flavobacteriales</taxon>
        <taxon>Flavobacteriaceae</taxon>
        <taxon>Myroides</taxon>
    </lineage>
</organism>
<name>A0A165QLD1_9FLAO</name>
<dbReference type="OrthoDB" id="9150327at2"/>